<evidence type="ECO:0000256" key="1">
    <source>
        <dbReference type="SAM" id="Phobius"/>
    </source>
</evidence>
<feature type="transmembrane region" description="Helical" evidence="1">
    <location>
        <begin position="130"/>
        <end position="155"/>
    </location>
</feature>
<comment type="caution">
    <text evidence="2">The sequence shown here is derived from an EMBL/GenBank/DDBJ whole genome shotgun (WGS) entry which is preliminary data.</text>
</comment>
<dbReference type="AlphaFoldDB" id="A0A7Y9EUV3"/>
<gene>
    <name evidence="2" type="ORF">BKA02_001430</name>
</gene>
<dbReference type="Proteomes" id="UP000552045">
    <property type="component" value="Unassembled WGS sequence"/>
</dbReference>
<evidence type="ECO:0000313" key="3">
    <source>
        <dbReference type="Proteomes" id="UP000552045"/>
    </source>
</evidence>
<keyword evidence="3" id="KW-1185">Reference proteome</keyword>
<sequence>MERMRATWWIAIAGVLAVAAYAAFAALQILVLNPLAATPGKSLEQIRSEASAVGEPLGGAGVLVFLGVGVLLAVILAVVVIRSRIRPVVTALLFLGLLAFGTPAYFAASFGPGMSLADAFGISGADYSPWSLLLYGISALAVVMAVVLAVVLVLAPRDRVTCSR</sequence>
<reference evidence="2 3" key="1">
    <citation type="submission" date="2020-07" db="EMBL/GenBank/DDBJ databases">
        <title>Sequencing the genomes of 1000 actinobacteria strains.</title>
        <authorList>
            <person name="Klenk H.-P."/>
        </authorList>
    </citation>
    <scope>NUCLEOTIDE SEQUENCE [LARGE SCALE GENOMIC DNA]</scope>
    <source>
        <strain evidence="2 3">DSM 22185</strain>
    </source>
</reference>
<evidence type="ECO:0000313" key="2">
    <source>
        <dbReference type="EMBL" id="NYD54375.1"/>
    </source>
</evidence>
<keyword evidence="1" id="KW-0472">Membrane</keyword>
<organism evidence="2 3">
    <name type="scientific">Microbacterium pseudoresistens</name>
    <dbReference type="NCBI Taxonomy" id="640634"/>
    <lineage>
        <taxon>Bacteria</taxon>
        <taxon>Bacillati</taxon>
        <taxon>Actinomycetota</taxon>
        <taxon>Actinomycetes</taxon>
        <taxon>Micrococcales</taxon>
        <taxon>Microbacteriaceae</taxon>
        <taxon>Microbacterium</taxon>
    </lineage>
</organism>
<protein>
    <submittedName>
        <fullName evidence="2">Uncharacterized protein</fullName>
    </submittedName>
</protein>
<name>A0A7Y9EUV3_9MICO</name>
<feature type="transmembrane region" description="Helical" evidence="1">
    <location>
        <begin position="88"/>
        <end position="110"/>
    </location>
</feature>
<keyword evidence="1" id="KW-0812">Transmembrane</keyword>
<feature type="transmembrane region" description="Helical" evidence="1">
    <location>
        <begin position="57"/>
        <end position="81"/>
    </location>
</feature>
<dbReference type="RefSeq" id="WP_179432641.1">
    <property type="nucleotide sequence ID" value="NZ_BAABLC010000001.1"/>
</dbReference>
<keyword evidence="1" id="KW-1133">Transmembrane helix</keyword>
<dbReference type="EMBL" id="JACCBH010000001">
    <property type="protein sequence ID" value="NYD54375.1"/>
    <property type="molecule type" value="Genomic_DNA"/>
</dbReference>
<proteinExistence type="predicted"/>
<accession>A0A7Y9EUV3</accession>